<dbReference type="InterPro" id="IPR011990">
    <property type="entry name" value="TPR-like_helical_dom_sf"/>
</dbReference>
<gene>
    <name evidence="4" type="ORF">FRY97_12770</name>
</gene>
<keyword evidence="4" id="KW-0418">Kinase</keyword>
<keyword evidence="1" id="KW-1133">Transmembrane helix</keyword>
<dbReference type="EMBL" id="VOOR01000025">
    <property type="protein sequence ID" value="TXB62715.1"/>
    <property type="molecule type" value="Genomic_DNA"/>
</dbReference>
<feature type="signal peptide" evidence="2">
    <location>
        <begin position="1"/>
        <end position="25"/>
    </location>
</feature>
<protein>
    <submittedName>
        <fullName evidence="4">Sensor histidine kinase</fullName>
    </submittedName>
</protein>
<dbReference type="Proteomes" id="UP000321580">
    <property type="component" value="Unassembled WGS sequence"/>
</dbReference>
<dbReference type="AlphaFoldDB" id="A0A5C6RL85"/>
<dbReference type="Pfam" id="PF02518">
    <property type="entry name" value="HATPase_c"/>
    <property type="match status" value="1"/>
</dbReference>
<dbReference type="SUPFAM" id="SSF55874">
    <property type="entry name" value="ATPase domain of HSP90 chaperone/DNA topoisomerase II/histidine kinase"/>
    <property type="match status" value="1"/>
</dbReference>
<dbReference type="RefSeq" id="WP_147167931.1">
    <property type="nucleotide sequence ID" value="NZ_VOOR01000025.1"/>
</dbReference>
<evidence type="ECO:0000259" key="3">
    <source>
        <dbReference type="Pfam" id="PF02518"/>
    </source>
</evidence>
<feature type="chain" id="PRO_5022701950" evidence="2">
    <location>
        <begin position="26"/>
        <end position="662"/>
    </location>
</feature>
<proteinExistence type="predicted"/>
<keyword evidence="2" id="KW-0732">Signal</keyword>
<sequence length="662" mass="75076">MLLIKRLSLILCAIVCAWPNSFVNAQQLDSLFNVWQDKNAPTVSRIDALYLYLARRQANLHPDSIFHLSRQAYTLSKSLNADGEQQKLKAAIVFSYALVSKDSSIQSIRIIQEALSNTRDFEILNITLYNTLSANFHKLGNFEQAIHYALKSEQSLQALHPRYLRTRILNKSNLAGLYLELGAFEEVQSKIEEGMQLIEQHNDHRSLLLYFLSNKGELLKRQEKWPQAKAVIIQALESLITDPLSTKLEKDSLQIHARYLEIIANNYANLVEALLAEEKYDSAQAILPNLKLAAEVSASAFNTCKALEWEGRLLLQKNAPAAATQACKEALEVSESSGLLEQKRDAAECLYLGYKEMGDYKQAVKYLEVFKTTADSLLNSEAIREAERIKAGFELRLLEAKQQEQQALSTLALNKKQQLIYLLAVILLLAIALAVVFYYENKKRKRLNEKLSVLNNRIERMVRSVSHDLIGNLDLAISSTILYSMGDTGASQKPMMLIRDALKSLKDYALRLLQMPFISEYVDHRSTDPNPALEETLLMFNEALGKKSFRTKSLPLPSLDLPDFIIRQLFHNLMTNTLKHGVPDSERPSLSVYARKSSSDAEIVWENNGPALTPAQHEQLFRERDDRHSGLNLLKANLEQYGYSINVDAQYDTGVRFVIRKL</sequence>
<dbReference type="SUPFAM" id="SSF48452">
    <property type="entry name" value="TPR-like"/>
    <property type="match status" value="1"/>
</dbReference>
<evidence type="ECO:0000313" key="5">
    <source>
        <dbReference type="Proteomes" id="UP000321580"/>
    </source>
</evidence>
<dbReference type="InterPro" id="IPR003594">
    <property type="entry name" value="HATPase_dom"/>
</dbReference>
<evidence type="ECO:0000256" key="2">
    <source>
        <dbReference type="SAM" id="SignalP"/>
    </source>
</evidence>
<dbReference type="Gene3D" id="3.30.565.10">
    <property type="entry name" value="Histidine kinase-like ATPase, C-terminal domain"/>
    <property type="match status" value="1"/>
</dbReference>
<evidence type="ECO:0000256" key="1">
    <source>
        <dbReference type="SAM" id="Phobius"/>
    </source>
</evidence>
<keyword evidence="1" id="KW-0812">Transmembrane</keyword>
<comment type="caution">
    <text evidence="4">The sequence shown here is derived from an EMBL/GenBank/DDBJ whole genome shotgun (WGS) entry which is preliminary data.</text>
</comment>
<keyword evidence="4" id="KW-0808">Transferase</keyword>
<feature type="transmembrane region" description="Helical" evidence="1">
    <location>
        <begin position="419"/>
        <end position="439"/>
    </location>
</feature>
<feature type="domain" description="Histidine kinase/HSP90-like ATPase" evidence="3">
    <location>
        <begin position="566"/>
        <end position="660"/>
    </location>
</feature>
<dbReference type="OrthoDB" id="9806704at2"/>
<name>A0A5C6RL85_9BACT</name>
<evidence type="ECO:0000313" key="4">
    <source>
        <dbReference type="EMBL" id="TXB62715.1"/>
    </source>
</evidence>
<dbReference type="Gene3D" id="1.25.40.10">
    <property type="entry name" value="Tetratricopeptide repeat domain"/>
    <property type="match status" value="1"/>
</dbReference>
<reference evidence="4 5" key="1">
    <citation type="submission" date="2019-08" db="EMBL/GenBank/DDBJ databases">
        <title>Genome of Phaeodactylibacter luteus.</title>
        <authorList>
            <person name="Bowman J.P."/>
        </authorList>
    </citation>
    <scope>NUCLEOTIDE SEQUENCE [LARGE SCALE GENOMIC DNA]</scope>
    <source>
        <strain evidence="4 5">KCTC 42180</strain>
    </source>
</reference>
<dbReference type="GO" id="GO:0016301">
    <property type="term" value="F:kinase activity"/>
    <property type="evidence" value="ECO:0007669"/>
    <property type="project" value="UniProtKB-KW"/>
</dbReference>
<accession>A0A5C6RL85</accession>
<keyword evidence="5" id="KW-1185">Reference proteome</keyword>
<dbReference type="InterPro" id="IPR036890">
    <property type="entry name" value="HATPase_C_sf"/>
</dbReference>
<keyword evidence="1" id="KW-0472">Membrane</keyword>
<organism evidence="4 5">
    <name type="scientific">Phaeodactylibacter luteus</name>
    <dbReference type="NCBI Taxonomy" id="1564516"/>
    <lineage>
        <taxon>Bacteria</taxon>
        <taxon>Pseudomonadati</taxon>
        <taxon>Bacteroidota</taxon>
        <taxon>Saprospiria</taxon>
        <taxon>Saprospirales</taxon>
        <taxon>Haliscomenobacteraceae</taxon>
        <taxon>Phaeodactylibacter</taxon>
    </lineage>
</organism>